<keyword evidence="3" id="KW-0255">Endonuclease</keyword>
<dbReference type="InterPro" id="IPR044929">
    <property type="entry name" value="DNA/RNA_non-sp_Endonuclease_sf"/>
</dbReference>
<evidence type="ECO:0000313" key="6">
    <source>
        <dbReference type="EMBL" id="CAH2062441.1"/>
    </source>
</evidence>
<evidence type="ECO:0000259" key="4">
    <source>
        <dbReference type="SMART" id="SM00477"/>
    </source>
</evidence>
<evidence type="ECO:0008006" key="8">
    <source>
        <dbReference type="Google" id="ProtNLM"/>
    </source>
</evidence>
<dbReference type="InterPro" id="IPR001604">
    <property type="entry name" value="Endo_G_ENPP1-like_dom"/>
</dbReference>
<keyword evidence="3" id="KW-0378">Hydrolase</keyword>
<feature type="domain" description="DNA/RNA non-specific endonuclease/pyrophosphatase/phosphodiesterase" evidence="5">
    <location>
        <begin position="127"/>
        <end position="368"/>
    </location>
</feature>
<evidence type="ECO:0000256" key="1">
    <source>
        <dbReference type="ARBA" id="ARBA00010052"/>
    </source>
</evidence>
<proteinExistence type="inferred from homology"/>
<name>A0ABN8ISU6_9NEOP</name>
<keyword evidence="2" id="KW-0540">Nuclease</keyword>
<dbReference type="PANTHER" id="PTHR13966:SF19">
    <property type="entry name" value="NUCLEASE EXOG, MITOCHONDRIAL"/>
    <property type="match status" value="1"/>
</dbReference>
<feature type="non-terminal residue" evidence="6">
    <location>
        <position position="1"/>
    </location>
</feature>
<dbReference type="EMBL" id="OW152841">
    <property type="protein sequence ID" value="CAH2062441.1"/>
    <property type="molecule type" value="Genomic_DNA"/>
</dbReference>
<keyword evidence="7" id="KW-1185">Reference proteome</keyword>
<protein>
    <recommendedName>
        <fullName evidence="8">DNA/RNA non-specific endonuclease domain-containing protein</fullName>
    </recommendedName>
</protein>
<dbReference type="Gene3D" id="3.40.570.10">
    <property type="entry name" value="Extracellular Endonuclease, subunit A"/>
    <property type="match status" value="1"/>
</dbReference>
<dbReference type="InterPro" id="IPR020821">
    <property type="entry name" value="ENPP1-3/EXOG-like_nuc-like"/>
</dbReference>
<dbReference type="Proteomes" id="UP000837857">
    <property type="component" value="Chromosome 29"/>
</dbReference>
<dbReference type="SMART" id="SM00892">
    <property type="entry name" value="Endonuclease_NS"/>
    <property type="match status" value="1"/>
</dbReference>
<evidence type="ECO:0000259" key="5">
    <source>
        <dbReference type="SMART" id="SM00892"/>
    </source>
</evidence>
<reference evidence="6" key="1">
    <citation type="submission" date="2022-03" db="EMBL/GenBank/DDBJ databases">
        <authorList>
            <person name="Martin H S."/>
        </authorList>
    </citation>
    <scope>NUCLEOTIDE SEQUENCE</scope>
</reference>
<evidence type="ECO:0000256" key="3">
    <source>
        <dbReference type="ARBA" id="ARBA00022759"/>
    </source>
</evidence>
<comment type="similarity">
    <text evidence="1">Belongs to the DNA/RNA non-specific endonuclease family.</text>
</comment>
<dbReference type="SMART" id="SM00477">
    <property type="entry name" value="NUC"/>
    <property type="match status" value="1"/>
</dbReference>
<dbReference type="Pfam" id="PF01223">
    <property type="entry name" value="Endonuclease_NS"/>
    <property type="match status" value="1"/>
</dbReference>
<gene>
    <name evidence="6" type="ORF">IPOD504_LOCUS11982</name>
</gene>
<evidence type="ECO:0000256" key="2">
    <source>
        <dbReference type="ARBA" id="ARBA00022722"/>
    </source>
</evidence>
<sequence length="385" mass="43440">MTDSVTSNCMLTLKTDFGEPSPVYIKNGTYLAPNTPSGDILLRRSETLLVGCPGNKKFVVLGNDTTDVNYVEAQCVANTTFRAGRWLGRFKDIRCSSLPWFTAEETSDYCAERSKLFRVGYQIGGNFYKLYEACFDRGLLTTVYVHHTVTPLSHFMQNGSRPNFIEGDLFGKIKMTKVYAVENQRARLKATLGAGADQTYITKKQFLNRGHLAARADFIMRAAQKASFHYINAAPQWMRGNAGDWAALEEAVRRRISKYGRAVSVYTGTHGVSWLTDSLGLPKGLFLLTDENNNAVVPVPLYFYKLVYDPEELKAVAFVSINSSYYNRSTVEGLTFCRDVCAGSRDYSWLRWRPGDGTHSFCCDYRDFVRVVTHLPKLKVEGLFY</sequence>
<dbReference type="InterPro" id="IPR040255">
    <property type="entry name" value="Non-specific_endonuclease"/>
</dbReference>
<accession>A0ABN8ISU6</accession>
<feature type="domain" description="ENPP1-3/EXOG-like endonuclease/phosphodiesterase" evidence="4">
    <location>
        <begin position="128"/>
        <end position="343"/>
    </location>
</feature>
<dbReference type="PANTHER" id="PTHR13966">
    <property type="entry name" value="ENDONUCLEASE RELATED"/>
    <property type="match status" value="1"/>
</dbReference>
<evidence type="ECO:0000313" key="7">
    <source>
        <dbReference type="Proteomes" id="UP000837857"/>
    </source>
</evidence>
<organism evidence="6 7">
    <name type="scientific">Iphiclides podalirius</name>
    <name type="common">scarce swallowtail</name>
    <dbReference type="NCBI Taxonomy" id="110791"/>
    <lineage>
        <taxon>Eukaryota</taxon>
        <taxon>Metazoa</taxon>
        <taxon>Ecdysozoa</taxon>
        <taxon>Arthropoda</taxon>
        <taxon>Hexapoda</taxon>
        <taxon>Insecta</taxon>
        <taxon>Pterygota</taxon>
        <taxon>Neoptera</taxon>
        <taxon>Endopterygota</taxon>
        <taxon>Lepidoptera</taxon>
        <taxon>Glossata</taxon>
        <taxon>Ditrysia</taxon>
        <taxon>Papilionoidea</taxon>
        <taxon>Papilionidae</taxon>
        <taxon>Papilioninae</taxon>
        <taxon>Iphiclides</taxon>
    </lineage>
</organism>
<dbReference type="InterPro" id="IPR044925">
    <property type="entry name" value="His-Me_finger_sf"/>
</dbReference>
<dbReference type="SUPFAM" id="SSF54060">
    <property type="entry name" value="His-Me finger endonucleases"/>
    <property type="match status" value="1"/>
</dbReference>